<feature type="region of interest" description="Disordered" evidence="1">
    <location>
        <begin position="53"/>
        <end position="93"/>
    </location>
</feature>
<dbReference type="GO" id="GO:0008843">
    <property type="term" value="F:endochitinase activity"/>
    <property type="evidence" value="ECO:0007669"/>
    <property type="project" value="UniProtKB-EC"/>
</dbReference>
<dbReference type="EMBL" id="MU827778">
    <property type="protein sequence ID" value="KAJ7340421.1"/>
    <property type="molecule type" value="Genomic_DNA"/>
</dbReference>
<organism evidence="3 4">
    <name type="scientific">Desmophyllum pertusum</name>
    <dbReference type="NCBI Taxonomy" id="174260"/>
    <lineage>
        <taxon>Eukaryota</taxon>
        <taxon>Metazoa</taxon>
        <taxon>Cnidaria</taxon>
        <taxon>Anthozoa</taxon>
        <taxon>Hexacorallia</taxon>
        <taxon>Scleractinia</taxon>
        <taxon>Caryophylliina</taxon>
        <taxon>Caryophylliidae</taxon>
        <taxon>Desmophyllum</taxon>
    </lineage>
</organism>
<dbReference type="GO" id="GO:0008061">
    <property type="term" value="F:chitin binding"/>
    <property type="evidence" value="ECO:0007669"/>
    <property type="project" value="InterPro"/>
</dbReference>
<dbReference type="SMART" id="SM00494">
    <property type="entry name" value="ChtBD2"/>
    <property type="match status" value="1"/>
</dbReference>
<gene>
    <name evidence="3" type="primary">CHIT1</name>
    <name evidence="3" type="ORF">OS493_003167</name>
</gene>
<evidence type="ECO:0000256" key="1">
    <source>
        <dbReference type="SAM" id="MobiDB-lite"/>
    </source>
</evidence>
<dbReference type="Pfam" id="PF01607">
    <property type="entry name" value="CBM_14"/>
    <property type="match status" value="1"/>
</dbReference>
<dbReference type="Proteomes" id="UP001163046">
    <property type="component" value="Unassembled WGS sequence"/>
</dbReference>
<dbReference type="InterPro" id="IPR036508">
    <property type="entry name" value="Chitin-bd_dom_sf"/>
</dbReference>
<dbReference type="InterPro" id="IPR002557">
    <property type="entry name" value="Chitin-bd_dom"/>
</dbReference>
<accession>A0A9W9YH12</accession>
<name>A0A9W9YH12_9CNID</name>
<dbReference type="Gene3D" id="3.20.20.80">
    <property type="entry name" value="Glycosidases"/>
    <property type="match status" value="1"/>
</dbReference>
<proteinExistence type="predicted"/>
<dbReference type="AlphaFoldDB" id="A0A9W9YH12"/>
<dbReference type="EC" id="3.2.1.14" evidence="3"/>
<sequence length="139" mass="15200">MITSIQLTNHFTGDLIVAPVDLECPAMKNSKHVLSEPYGTATDKALSEQIVPLRGHSQTPEKATPFHSTDGKLKSPQGETEHPGARTANVCDGEPDGDYIDAHNPYSYITCLGGQTYRKNCPPGKMWDNNSKSCAWQLK</sequence>
<evidence type="ECO:0000313" key="4">
    <source>
        <dbReference type="Proteomes" id="UP001163046"/>
    </source>
</evidence>
<feature type="domain" description="Chitin-binding type-2" evidence="2">
    <location>
        <begin position="88"/>
        <end position="139"/>
    </location>
</feature>
<keyword evidence="3" id="KW-0378">Hydrolase</keyword>
<keyword evidence="4" id="KW-1185">Reference proteome</keyword>
<dbReference type="PROSITE" id="PS50940">
    <property type="entry name" value="CHIT_BIND_II"/>
    <property type="match status" value="1"/>
</dbReference>
<reference evidence="3" key="1">
    <citation type="submission" date="2023-01" db="EMBL/GenBank/DDBJ databases">
        <title>Genome assembly of the deep-sea coral Lophelia pertusa.</title>
        <authorList>
            <person name="Herrera S."/>
            <person name="Cordes E."/>
        </authorList>
    </citation>
    <scope>NUCLEOTIDE SEQUENCE</scope>
    <source>
        <strain evidence="3">USNM1676648</strain>
        <tissue evidence="3">Polyp</tissue>
    </source>
</reference>
<dbReference type="OrthoDB" id="6038829at2759"/>
<protein>
    <submittedName>
        <fullName evidence="3">Endochitinase 1</fullName>
        <ecNumber evidence="3">3.2.1.14</ecNumber>
    </submittedName>
</protein>
<evidence type="ECO:0000259" key="2">
    <source>
        <dbReference type="PROSITE" id="PS50940"/>
    </source>
</evidence>
<feature type="compositionally biased region" description="Basic and acidic residues" evidence="1">
    <location>
        <begin position="69"/>
        <end position="84"/>
    </location>
</feature>
<comment type="caution">
    <text evidence="3">The sequence shown here is derived from an EMBL/GenBank/DDBJ whole genome shotgun (WGS) entry which is preliminary data.</text>
</comment>
<dbReference type="SUPFAM" id="SSF57625">
    <property type="entry name" value="Invertebrate chitin-binding proteins"/>
    <property type="match status" value="1"/>
</dbReference>
<dbReference type="GO" id="GO:0005576">
    <property type="term" value="C:extracellular region"/>
    <property type="evidence" value="ECO:0007669"/>
    <property type="project" value="InterPro"/>
</dbReference>
<evidence type="ECO:0000313" key="3">
    <source>
        <dbReference type="EMBL" id="KAJ7340421.1"/>
    </source>
</evidence>
<keyword evidence="3" id="KW-0326">Glycosidase</keyword>